<dbReference type="SUPFAM" id="SSF56112">
    <property type="entry name" value="Protein kinase-like (PK-like)"/>
    <property type="match status" value="1"/>
</dbReference>
<accession>A0A1J4K1W5</accession>
<dbReference type="GO" id="GO:0005524">
    <property type="term" value="F:ATP binding"/>
    <property type="evidence" value="ECO:0007669"/>
    <property type="project" value="UniProtKB-KW"/>
</dbReference>
<dbReference type="PANTHER" id="PTHR24345">
    <property type="entry name" value="SERINE/THREONINE-PROTEIN KINASE PLK"/>
    <property type="match status" value="1"/>
</dbReference>
<dbReference type="GO" id="GO:0004674">
    <property type="term" value="F:protein serine/threonine kinase activity"/>
    <property type="evidence" value="ECO:0007669"/>
    <property type="project" value="UniProtKB-KW"/>
</dbReference>
<sequence length="303" mass="34745">MDIEPPPFRVNQYRLFMCIETTNNSTVYLASKPPSSQKIILKFIPLNGKIPIERIDNECTLQCEIQHSYIMPINDFFDFQQYRVIVMPRANGGTIVNALAENVITSITCICKIMYRTLHSIFYLHQLSILHGDIKPSNIVLMDTNSEEPQPRLIDFGHAVRLRESEYCNCNLMTCSYSAPEVLLRQPHSFPSDIWSLGATFYFLVTGQSVLHLKDLDLMARDAMNLNLTFESGFGPAFPESGRSLIRMMMHHDPSMRPIAEYCIQNPLFIETIGYEWVEAEGGSILRSDIFTSFSQDEDEMLY</sequence>
<dbReference type="PROSITE" id="PS00108">
    <property type="entry name" value="PROTEIN_KINASE_ST"/>
    <property type="match status" value="1"/>
</dbReference>
<name>A0A1J4K1W5_9EUKA</name>
<dbReference type="GO" id="GO:0005634">
    <property type="term" value="C:nucleus"/>
    <property type="evidence" value="ECO:0007669"/>
    <property type="project" value="TreeGrafter"/>
</dbReference>
<dbReference type="InterPro" id="IPR000719">
    <property type="entry name" value="Prot_kinase_dom"/>
</dbReference>
<dbReference type="InterPro" id="IPR011009">
    <property type="entry name" value="Kinase-like_dom_sf"/>
</dbReference>
<evidence type="ECO:0000313" key="8">
    <source>
        <dbReference type="Proteomes" id="UP000179807"/>
    </source>
</evidence>
<protein>
    <submittedName>
        <fullName evidence="7">AGC family protein kinase</fullName>
    </submittedName>
</protein>
<keyword evidence="3" id="KW-0547">Nucleotide-binding</keyword>
<dbReference type="AlphaFoldDB" id="A0A1J4K1W5"/>
<organism evidence="7 8">
    <name type="scientific">Tritrichomonas foetus</name>
    <dbReference type="NCBI Taxonomy" id="1144522"/>
    <lineage>
        <taxon>Eukaryota</taxon>
        <taxon>Metamonada</taxon>
        <taxon>Parabasalia</taxon>
        <taxon>Tritrichomonadida</taxon>
        <taxon>Tritrichomonadidae</taxon>
        <taxon>Tritrichomonas</taxon>
    </lineage>
</organism>
<dbReference type="PANTHER" id="PTHR24345:SF0">
    <property type="entry name" value="CELL CYCLE SERINE_THREONINE-PROTEIN KINASE CDC5_MSD2"/>
    <property type="match status" value="1"/>
</dbReference>
<evidence type="ECO:0000256" key="1">
    <source>
        <dbReference type="ARBA" id="ARBA00022527"/>
    </source>
</evidence>
<keyword evidence="4 7" id="KW-0418">Kinase</keyword>
<evidence type="ECO:0000259" key="6">
    <source>
        <dbReference type="PROSITE" id="PS50011"/>
    </source>
</evidence>
<dbReference type="RefSeq" id="XP_068356868.1">
    <property type="nucleotide sequence ID" value="XM_068493167.1"/>
</dbReference>
<keyword evidence="5" id="KW-0067">ATP-binding</keyword>
<dbReference type="VEuPathDB" id="TrichDB:TRFO_06566"/>
<dbReference type="Pfam" id="PF00069">
    <property type="entry name" value="Pkinase"/>
    <property type="match status" value="1"/>
</dbReference>
<dbReference type="SMART" id="SM00220">
    <property type="entry name" value="S_TKc"/>
    <property type="match status" value="1"/>
</dbReference>
<evidence type="ECO:0000313" key="7">
    <source>
        <dbReference type="EMBL" id="OHT03732.1"/>
    </source>
</evidence>
<keyword evidence="8" id="KW-1185">Reference proteome</keyword>
<dbReference type="PROSITE" id="PS50011">
    <property type="entry name" value="PROTEIN_KINASE_DOM"/>
    <property type="match status" value="1"/>
</dbReference>
<dbReference type="Proteomes" id="UP000179807">
    <property type="component" value="Unassembled WGS sequence"/>
</dbReference>
<dbReference type="Gene3D" id="1.10.510.10">
    <property type="entry name" value="Transferase(Phosphotransferase) domain 1"/>
    <property type="match status" value="1"/>
</dbReference>
<dbReference type="GeneID" id="94827871"/>
<gene>
    <name evidence="7" type="ORF">TRFO_06566</name>
</gene>
<reference evidence="7" key="1">
    <citation type="submission" date="2016-10" db="EMBL/GenBank/DDBJ databases">
        <authorList>
            <person name="Benchimol M."/>
            <person name="Almeida L.G."/>
            <person name="Vasconcelos A.T."/>
            <person name="Perreira-Neves A."/>
            <person name="Rosa I.A."/>
            <person name="Tasca T."/>
            <person name="Bogo M.R."/>
            <person name="de Souza W."/>
        </authorList>
    </citation>
    <scope>NUCLEOTIDE SEQUENCE [LARGE SCALE GENOMIC DNA]</scope>
    <source>
        <strain evidence="7">K</strain>
    </source>
</reference>
<feature type="domain" description="Protein kinase" evidence="6">
    <location>
        <begin position="13"/>
        <end position="269"/>
    </location>
</feature>
<evidence type="ECO:0000256" key="2">
    <source>
        <dbReference type="ARBA" id="ARBA00022679"/>
    </source>
</evidence>
<dbReference type="EMBL" id="MLAK01000816">
    <property type="protein sequence ID" value="OHT03732.1"/>
    <property type="molecule type" value="Genomic_DNA"/>
</dbReference>
<evidence type="ECO:0000256" key="5">
    <source>
        <dbReference type="ARBA" id="ARBA00022840"/>
    </source>
</evidence>
<dbReference type="InterPro" id="IPR008271">
    <property type="entry name" value="Ser/Thr_kinase_AS"/>
</dbReference>
<keyword evidence="1" id="KW-0723">Serine/threonine-protein kinase</keyword>
<evidence type="ECO:0000256" key="4">
    <source>
        <dbReference type="ARBA" id="ARBA00022777"/>
    </source>
</evidence>
<dbReference type="Gene3D" id="3.30.200.20">
    <property type="entry name" value="Phosphorylase Kinase, domain 1"/>
    <property type="match status" value="1"/>
</dbReference>
<evidence type="ECO:0000256" key="3">
    <source>
        <dbReference type="ARBA" id="ARBA00022741"/>
    </source>
</evidence>
<keyword evidence="2" id="KW-0808">Transferase</keyword>
<comment type="caution">
    <text evidence="7">The sequence shown here is derived from an EMBL/GenBank/DDBJ whole genome shotgun (WGS) entry which is preliminary data.</text>
</comment>
<dbReference type="OrthoDB" id="310217at2759"/>
<proteinExistence type="predicted"/>